<dbReference type="Proteomes" id="UP000177061">
    <property type="component" value="Unassembled WGS sequence"/>
</dbReference>
<accession>A0A1G2FGP6</accession>
<reference evidence="1 2" key="1">
    <citation type="journal article" date="2016" name="Nat. Commun.">
        <title>Thousands of microbial genomes shed light on interconnected biogeochemical processes in an aquifer system.</title>
        <authorList>
            <person name="Anantharaman K."/>
            <person name="Brown C.T."/>
            <person name="Hug L.A."/>
            <person name="Sharon I."/>
            <person name="Castelle C.J."/>
            <person name="Probst A.J."/>
            <person name="Thomas B.C."/>
            <person name="Singh A."/>
            <person name="Wilkins M.J."/>
            <person name="Karaoz U."/>
            <person name="Brodie E.L."/>
            <person name="Williams K.H."/>
            <person name="Hubbard S.S."/>
            <person name="Banfield J.F."/>
        </authorList>
    </citation>
    <scope>NUCLEOTIDE SEQUENCE [LARGE SCALE GENOMIC DNA]</scope>
</reference>
<gene>
    <name evidence="1" type="ORF">A3J64_01365</name>
</gene>
<dbReference type="EMBL" id="MHNB01000013">
    <property type="protein sequence ID" value="OGZ37264.1"/>
    <property type="molecule type" value="Genomic_DNA"/>
</dbReference>
<evidence type="ECO:0000313" key="1">
    <source>
        <dbReference type="EMBL" id="OGZ37264.1"/>
    </source>
</evidence>
<name>A0A1G2FGP6_9BACT</name>
<protein>
    <submittedName>
        <fullName evidence="1">Uncharacterized protein</fullName>
    </submittedName>
</protein>
<sequence>MLRKKVVKWFKIIPETTKDDFFLSSGDSISITMAGPVNDLSLAVSGTKKAIKYFVKRHRNLIANEEK</sequence>
<dbReference type="AlphaFoldDB" id="A0A1G2FGP6"/>
<organism evidence="1 2">
    <name type="scientific">Candidatus Portnoybacteria bacterium RIFCSPHIGHO2_12_FULL_38_9</name>
    <dbReference type="NCBI Taxonomy" id="1801997"/>
    <lineage>
        <taxon>Bacteria</taxon>
        <taxon>Candidatus Portnoyibacteriota</taxon>
    </lineage>
</organism>
<evidence type="ECO:0000313" key="2">
    <source>
        <dbReference type="Proteomes" id="UP000177061"/>
    </source>
</evidence>
<proteinExistence type="predicted"/>
<comment type="caution">
    <text evidence="1">The sequence shown here is derived from an EMBL/GenBank/DDBJ whole genome shotgun (WGS) entry which is preliminary data.</text>
</comment>